<accession>A0A9D2VMY1</accession>
<dbReference type="GO" id="GO:0003677">
    <property type="term" value="F:DNA binding"/>
    <property type="evidence" value="ECO:0007669"/>
    <property type="project" value="UniProtKB-KW"/>
</dbReference>
<keyword evidence="5" id="KW-1133">Transmembrane helix</keyword>
<evidence type="ECO:0000256" key="2">
    <source>
        <dbReference type="ARBA" id="ARBA00023125"/>
    </source>
</evidence>
<keyword evidence="1" id="KW-0805">Transcription regulation</keyword>
<reference evidence="7" key="1">
    <citation type="journal article" date="2021" name="PeerJ">
        <title>Extensive microbial diversity within the chicken gut microbiome revealed by metagenomics and culture.</title>
        <authorList>
            <person name="Gilroy R."/>
            <person name="Ravi A."/>
            <person name="Getino M."/>
            <person name="Pursley I."/>
            <person name="Horton D.L."/>
            <person name="Alikhan N.F."/>
            <person name="Baker D."/>
            <person name="Gharbi K."/>
            <person name="Hall N."/>
            <person name="Watson M."/>
            <person name="Adriaenssens E.M."/>
            <person name="Foster-Nyarko E."/>
            <person name="Jarju S."/>
            <person name="Secka A."/>
            <person name="Antonio M."/>
            <person name="Oren A."/>
            <person name="Chaudhuri R.R."/>
            <person name="La Ragione R."/>
            <person name="Hildebrand F."/>
            <person name="Pallen M.J."/>
        </authorList>
    </citation>
    <scope>NUCLEOTIDE SEQUENCE</scope>
    <source>
        <strain evidence="7">USAMLcec12-2067</strain>
    </source>
</reference>
<dbReference type="CDD" id="cd06170">
    <property type="entry name" value="LuxR_C_like"/>
    <property type="match status" value="1"/>
</dbReference>
<evidence type="ECO:0000259" key="6">
    <source>
        <dbReference type="PROSITE" id="PS50043"/>
    </source>
</evidence>
<feature type="transmembrane region" description="Helical" evidence="5">
    <location>
        <begin position="318"/>
        <end position="338"/>
    </location>
</feature>
<dbReference type="PRINTS" id="PR00038">
    <property type="entry name" value="HTHLUXR"/>
</dbReference>
<sequence length="504" mass="53261">MGRTQREGAGRSSGREQREGMGDSPGQAQREDGKGRAGFSGWRLLGLGFWQAWWMISMCTGVVLPTVGHYPAAGNTTLWVLVLTTAGYVGVVALSRQFSPFLARRSCFALAGGLTAAGTALLPASLSVCSGASGFVCFLAAAIAVSVGNALLLIMWGELWSALATGRVGRHLYVSYTFAFVLFFIACALPSAAAAAFTATLPVVSAAVLAACKREPRREPSVLPLDVRTVPAGRILCCILAISTVYGLSQGMVNTFAGNDATFMFKTMLFAGLALAAITLSMAVAPSEAEPLALYRPVIPAMAAGLILLLLLPEPYRFLGAGLVIMGVYCLDMLMMLVSTDVAFRGRIPVALSFGLVILCARTGTLVGSIGADGLLNSALWSDETRSAALLVGVLALVLVGMLFLTQSDVQKLYATPRAEPIDASLEEKCDRIAQMCRLTNREAEVLVLLARGRTVRAICDKLSIAQGTAKHHVSSIYRKVGVFDRQGLLDTIEQGGVGKPGWE</sequence>
<dbReference type="Proteomes" id="UP000789325">
    <property type="component" value="Unassembled WGS sequence"/>
</dbReference>
<gene>
    <name evidence="7" type="ORF">K8V16_11205</name>
</gene>
<feature type="domain" description="HTH luxR-type" evidence="6">
    <location>
        <begin position="432"/>
        <end position="497"/>
    </location>
</feature>
<organism evidence="7 8">
    <name type="scientific">Rubneribacter badeniensis</name>
    <dbReference type="NCBI Taxonomy" id="2070688"/>
    <lineage>
        <taxon>Bacteria</taxon>
        <taxon>Bacillati</taxon>
        <taxon>Actinomycetota</taxon>
        <taxon>Coriobacteriia</taxon>
        <taxon>Eggerthellales</taxon>
        <taxon>Eggerthellaceae</taxon>
        <taxon>Rubneribacter</taxon>
    </lineage>
</organism>
<feature type="transmembrane region" description="Helical" evidence="5">
    <location>
        <begin position="107"/>
        <end position="126"/>
    </location>
</feature>
<dbReference type="PANTHER" id="PTHR44688">
    <property type="entry name" value="DNA-BINDING TRANSCRIPTIONAL ACTIVATOR DEVR_DOSR"/>
    <property type="match status" value="1"/>
</dbReference>
<protein>
    <submittedName>
        <fullName evidence="7">LuxR C-terminal-related transcriptional regulator</fullName>
    </submittedName>
</protein>
<dbReference type="Gene3D" id="1.10.10.10">
    <property type="entry name" value="Winged helix-like DNA-binding domain superfamily/Winged helix DNA-binding domain"/>
    <property type="match status" value="1"/>
</dbReference>
<dbReference type="InterPro" id="IPR016032">
    <property type="entry name" value="Sig_transdc_resp-reg_C-effctor"/>
</dbReference>
<feature type="transmembrane region" description="Helical" evidence="5">
    <location>
        <begin position="233"/>
        <end position="257"/>
    </location>
</feature>
<feature type="transmembrane region" description="Helical" evidence="5">
    <location>
        <begin position="132"/>
        <end position="156"/>
    </location>
</feature>
<feature type="transmembrane region" description="Helical" evidence="5">
    <location>
        <begin position="44"/>
        <end position="64"/>
    </location>
</feature>
<evidence type="ECO:0000256" key="4">
    <source>
        <dbReference type="SAM" id="MobiDB-lite"/>
    </source>
</evidence>
<feature type="transmembrane region" description="Helical" evidence="5">
    <location>
        <begin position="192"/>
        <end position="212"/>
    </location>
</feature>
<evidence type="ECO:0000256" key="1">
    <source>
        <dbReference type="ARBA" id="ARBA00023015"/>
    </source>
</evidence>
<feature type="region of interest" description="Disordered" evidence="4">
    <location>
        <begin position="1"/>
        <end position="35"/>
    </location>
</feature>
<dbReference type="InterPro" id="IPR000792">
    <property type="entry name" value="Tscrpt_reg_LuxR_C"/>
</dbReference>
<dbReference type="InterPro" id="IPR036388">
    <property type="entry name" value="WH-like_DNA-bd_sf"/>
</dbReference>
<dbReference type="Pfam" id="PF00196">
    <property type="entry name" value="GerE"/>
    <property type="match status" value="1"/>
</dbReference>
<dbReference type="SMART" id="SM00421">
    <property type="entry name" value="HTH_LUXR"/>
    <property type="match status" value="1"/>
</dbReference>
<evidence type="ECO:0000256" key="5">
    <source>
        <dbReference type="SAM" id="Phobius"/>
    </source>
</evidence>
<comment type="caution">
    <text evidence="7">The sequence shown here is derived from an EMBL/GenBank/DDBJ whole genome shotgun (WGS) entry which is preliminary data.</text>
</comment>
<keyword evidence="5" id="KW-0472">Membrane</keyword>
<dbReference type="GO" id="GO:0006355">
    <property type="term" value="P:regulation of DNA-templated transcription"/>
    <property type="evidence" value="ECO:0007669"/>
    <property type="project" value="InterPro"/>
</dbReference>
<dbReference type="EMBL" id="DYZL01000225">
    <property type="protein sequence ID" value="HJH44346.1"/>
    <property type="molecule type" value="Genomic_DNA"/>
</dbReference>
<feature type="transmembrane region" description="Helical" evidence="5">
    <location>
        <begin position="292"/>
        <end position="312"/>
    </location>
</feature>
<keyword evidence="2" id="KW-0238">DNA-binding</keyword>
<feature type="transmembrane region" description="Helical" evidence="5">
    <location>
        <begin position="76"/>
        <end position="95"/>
    </location>
</feature>
<dbReference type="PANTHER" id="PTHR44688:SF16">
    <property type="entry name" value="DNA-BINDING TRANSCRIPTIONAL ACTIVATOR DEVR_DOSR"/>
    <property type="match status" value="1"/>
</dbReference>
<keyword evidence="3" id="KW-0804">Transcription</keyword>
<evidence type="ECO:0000313" key="8">
    <source>
        <dbReference type="Proteomes" id="UP000789325"/>
    </source>
</evidence>
<feature type="transmembrane region" description="Helical" evidence="5">
    <location>
        <begin position="168"/>
        <end position="186"/>
    </location>
</feature>
<dbReference type="PROSITE" id="PS50043">
    <property type="entry name" value="HTH_LUXR_2"/>
    <property type="match status" value="1"/>
</dbReference>
<proteinExistence type="predicted"/>
<evidence type="ECO:0000313" key="7">
    <source>
        <dbReference type="EMBL" id="HJH44346.1"/>
    </source>
</evidence>
<dbReference type="AlphaFoldDB" id="A0A9D2VMY1"/>
<name>A0A9D2VMY1_9ACTN</name>
<reference evidence="7" key="2">
    <citation type="submission" date="2021-09" db="EMBL/GenBank/DDBJ databases">
        <authorList>
            <person name="Gilroy R."/>
        </authorList>
    </citation>
    <scope>NUCLEOTIDE SEQUENCE</scope>
    <source>
        <strain evidence="7">USAMLcec12-2067</strain>
    </source>
</reference>
<feature type="compositionally biased region" description="Basic and acidic residues" evidence="4">
    <location>
        <begin position="1"/>
        <end position="21"/>
    </location>
</feature>
<feature type="transmembrane region" description="Helical" evidence="5">
    <location>
        <begin position="350"/>
        <end position="372"/>
    </location>
</feature>
<feature type="transmembrane region" description="Helical" evidence="5">
    <location>
        <begin position="263"/>
        <end position="285"/>
    </location>
</feature>
<evidence type="ECO:0000256" key="3">
    <source>
        <dbReference type="ARBA" id="ARBA00023163"/>
    </source>
</evidence>
<dbReference type="SUPFAM" id="SSF46894">
    <property type="entry name" value="C-terminal effector domain of the bipartite response regulators"/>
    <property type="match status" value="1"/>
</dbReference>
<feature type="transmembrane region" description="Helical" evidence="5">
    <location>
        <begin position="387"/>
        <end position="405"/>
    </location>
</feature>
<keyword evidence="5" id="KW-0812">Transmembrane</keyword>